<dbReference type="InterPro" id="IPR037914">
    <property type="entry name" value="SpoVT-AbrB_sf"/>
</dbReference>
<dbReference type="InterPro" id="IPR007159">
    <property type="entry name" value="SpoVT-AbrB_dom"/>
</dbReference>
<dbReference type="EMBL" id="NEXO01000029">
    <property type="protein sequence ID" value="PSO05460.1"/>
    <property type="molecule type" value="Genomic_DNA"/>
</dbReference>
<comment type="caution">
    <text evidence="2">The sequence shown here is derived from an EMBL/GenBank/DDBJ whole genome shotgun (WGS) entry which is preliminary data.</text>
</comment>
<name>A0A2R6C3I3_9ARCH</name>
<gene>
    <name evidence="2" type="ORF">B9Q13_01810</name>
</gene>
<dbReference type="NCBIfam" id="TIGR01439">
    <property type="entry name" value="lp_hng_hel_AbrB"/>
    <property type="match status" value="1"/>
</dbReference>
<dbReference type="Proteomes" id="UP000241886">
    <property type="component" value="Unassembled WGS sequence"/>
</dbReference>
<dbReference type="AlphaFoldDB" id="A0A2R6C3I3"/>
<organism evidence="2 3">
    <name type="scientific">Candidatus Marsarchaeota G2 archaeon ECH_B_SAG-G16</name>
    <dbReference type="NCBI Taxonomy" id="1978167"/>
    <lineage>
        <taxon>Archaea</taxon>
        <taxon>Candidatus Marsarchaeota</taxon>
        <taxon>Candidatus Marsarchaeota group 2</taxon>
    </lineage>
</organism>
<evidence type="ECO:0000313" key="2">
    <source>
        <dbReference type="EMBL" id="PSO05460.1"/>
    </source>
</evidence>
<sequence length="74" mass="8618">MPKTTKKFQVTIPKHVREKINLKPGEELEVFALNDNEILLKRKIKKVKNPLEILIGKQQTKEISPDKLDELVEN</sequence>
<feature type="domain" description="SpoVT-AbrB" evidence="1">
    <location>
        <begin position="2"/>
        <end position="48"/>
    </location>
</feature>
<protein>
    <submittedName>
        <fullName evidence="2">AbrB family transcriptional regulator</fullName>
    </submittedName>
</protein>
<proteinExistence type="predicted"/>
<evidence type="ECO:0000259" key="1">
    <source>
        <dbReference type="SMART" id="SM00966"/>
    </source>
</evidence>
<dbReference type="SMART" id="SM00966">
    <property type="entry name" value="SpoVT_AbrB"/>
    <property type="match status" value="1"/>
</dbReference>
<dbReference type="GO" id="GO:0003677">
    <property type="term" value="F:DNA binding"/>
    <property type="evidence" value="ECO:0007669"/>
    <property type="project" value="InterPro"/>
</dbReference>
<reference evidence="2 3" key="1">
    <citation type="submission" date="2017-04" db="EMBL/GenBank/DDBJ databases">
        <title>Novel microbial lineages endemic to geothermal iron-oxide mats fill important gaps in the evolutionary history of Archaea.</title>
        <authorList>
            <person name="Jay Z.J."/>
            <person name="Beam J.P."/>
            <person name="Dlakic M."/>
            <person name="Rusch D.B."/>
            <person name="Kozubal M.A."/>
            <person name="Inskeep W.P."/>
        </authorList>
    </citation>
    <scope>NUCLEOTIDE SEQUENCE [LARGE SCALE GENOMIC DNA]</scope>
    <source>
        <strain evidence="2">ECH_B_SAG-G16</strain>
    </source>
</reference>
<evidence type="ECO:0000313" key="3">
    <source>
        <dbReference type="Proteomes" id="UP000241886"/>
    </source>
</evidence>
<accession>A0A2R6C3I3</accession>
<dbReference type="Pfam" id="PF04014">
    <property type="entry name" value="MazE_antitoxin"/>
    <property type="match status" value="1"/>
</dbReference>
<dbReference type="Gene3D" id="2.10.260.10">
    <property type="match status" value="1"/>
</dbReference>
<dbReference type="SUPFAM" id="SSF89447">
    <property type="entry name" value="AbrB/MazE/MraZ-like"/>
    <property type="match status" value="1"/>
</dbReference>